<dbReference type="AlphaFoldDB" id="A0A0U1DHD8"/>
<dbReference type="InterPro" id="IPR034074">
    <property type="entry name" value="Y4bN_pept_dom"/>
</dbReference>
<dbReference type="Pfam" id="PF00082">
    <property type="entry name" value="Peptidase_S8"/>
    <property type="match status" value="1"/>
</dbReference>
<dbReference type="GeneID" id="44297883"/>
<dbReference type="Gene3D" id="3.40.50.200">
    <property type="entry name" value="Peptidase S8/S53 domain"/>
    <property type="match status" value="1"/>
</dbReference>
<dbReference type="InterPro" id="IPR000209">
    <property type="entry name" value="Peptidase_S8/S53_dom"/>
</dbReference>
<gene>
    <name evidence="3" type="ORF">BN970_03543</name>
</gene>
<feature type="compositionally biased region" description="Basic and acidic residues" evidence="1">
    <location>
        <begin position="19"/>
        <end position="36"/>
    </location>
</feature>
<evidence type="ECO:0000259" key="2">
    <source>
        <dbReference type="Pfam" id="PF00082"/>
    </source>
</evidence>
<dbReference type="GO" id="GO:0006508">
    <property type="term" value="P:proteolysis"/>
    <property type="evidence" value="ECO:0007669"/>
    <property type="project" value="InterPro"/>
</dbReference>
<feature type="domain" description="Peptidase S8/S53" evidence="2">
    <location>
        <begin position="322"/>
        <end position="576"/>
    </location>
</feature>
<name>A0A0U1DHD8_9MYCO</name>
<dbReference type="SUPFAM" id="SSF52743">
    <property type="entry name" value="Subtilisin-like"/>
    <property type="match status" value="1"/>
</dbReference>
<dbReference type="InterPro" id="IPR036852">
    <property type="entry name" value="Peptidase_S8/S53_dom_sf"/>
</dbReference>
<feature type="region of interest" description="Disordered" evidence="1">
    <location>
        <begin position="1"/>
        <end position="36"/>
    </location>
</feature>
<proteinExistence type="predicted"/>
<reference evidence="3 4" key="1">
    <citation type="submission" date="2015-03" db="EMBL/GenBank/DDBJ databases">
        <authorList>
            <person name="Murphy D."/>
        </authorList>
    </citation>
    <scope>NUCLEOTIDE SEQUENCE [LARGE SCALE GENOMIC DNA]</scope>
    <source>
        <strain evidence="3 4">D16</strain>
    </source>
</reference>
<sequence length="804" mass="87859">MTRPAGHGTAQRRLLHGGEALRIDVRPTRGGGGDRFEPRTAEQARDLLLPQIRAAAQSVHDLPPQLRAPERIYLEATLLPNYIAASHFPTELFNQIEAVPVGSRAAVGDYQTATRTTRQGTRRIVFTVPDRGIDTLASLVDSGGHTRTELLAFHEIRMFDEIGLPTPDEILRVPDTDRPDEASDLPGDSDAIAWEAVLHPSTISPTGSVLSAESGTLTRWFDLIESLDGQIYLDFISDVGGLTFVPLRAPLGAAARLSEFNPLRALRPMPIIRPRPPLLGTRQLLQTQPPATSTPITDTVRVAVFDGGVDDAAGPSDLFAISTKDLTTAPPVPGDVDHGTGVTGAVLYGLLTPGQAAPQPPLPVESFRVLPPPPEVPPDLAGYWVLDRIIETVETGDYHIVNLSLGVEVAVEDDKEPNRWTSELDKLAWETDTLFVVAAGNNGHQDQATGLHRVQVPADMANGLAIGSCDTTAPAAPWARAPYSAMGPGRQGNVIQPTGVQFGGRLPDKPFEVLRADGSHWQAAGTSFAAPLTTHALADLASRLPRVNASVLRAFTVHFAERHRHFIRRQNELGYGRLPLQYADILDCGPDETHVLFVDTITRGELAGYHLPVPSTIDATLSLQITLAFASPVDPTQPTEYTNASLDLILRPHHLKYTLNPPKELRDNNKAKTLHLASDEARDLIEAGWTVGQEPATKTLEGYKGRSEHRLRDSGKWETLRHHKVTLPAEAVSEPRIEVGYLARKRGALDYEPTEVPFALLVTIRDKSAQGTLYDEITDRFRVLQPVQRIRAQQRINGQNPHWR</sequence>
<dbReference type="Proteomes" id="UP000182227">
    <property type="component" value="Unassembled WGS sequence"/>
</dbReference>
<dbReference type="CDD" id="cd04847">
    <property type="entry name" value="Peptidases_S8_Subtilisin_like_2"/>
    <property type="match status" value="1"/>
</dbReference>
<protein>
    <submittedName>
        <fullName evidence="3">Subtilase family protein</fullName>
    </submittedName>
</protein>
<dbReference type="RefSeq" id="WP_085141449.1">
    <property type="nucleotide sequence ID" value="NZ_JACKVA010000009.1"/>
</dbReference>
<dbReference type="EMBL" id="CTEF01000002">
    <property type="protein sequence ID" value="CQD16608.1"/>
    <property type="molecule type" value="Genomic_DNA"/>
</dbReference>
<organism evidence="3 4">
    <name type="scientific">Mycolicibacterium conceptionense</name>
    <dbReference type="NCBI Taxonomy" id="451644"/>
    <lineage>
        <taxon>Bacteria</taxon>
        <taxon>Bacillati</taxon>
        <taxon>Actinomycetota</taxon>
        <taxon>Actinomycetes</taxon>
        <taxon>Mycobacteriales</taxon>
        <taxon>Mycobacteriaceae</taxon>
        <taxon>Mycolicibacterium</taxon>
    </lineage>
</organism>
<evidence type="ECO:0000313" key="3">
    <source>
        <dbReference type="EMBL" id="CQD16608.1"/>
    </source>
</evidence>
<evidence type="ECO:0000313" key="4">
    <source>
        <dbReference type="Proteomes" id="UP000182227"/>
    </source>
</evidence>
<evidence type="ECO:0000256" key="1">
    <source>
        <dbReference type="SAM" id="MobiDB-lite"/>
    </source>
</evidence>
<accession>A0A0U1DHD8</accession>
<dbReference type="GO" id="GO:0004252">
    <property type="term" value="F:serine-type endopeptidase activity"/>
    <property type="evidence" value="ECO:0007669"/>
    <property type="project" value="InterPro"/>
</dbReference>